<dbReference type="InterPro" id="IPR000914">
    <property type="entry name" value="SBP_5_dom"/>
</dbReference>
<dbReference type="GO" id="GO:0003677">
    <property type="term" value="F:DNA binding"/>
    <property type="evidence" value="ECO:0007669"/>
    <property type="project" value="UniProtKB-KW"/>
</dbReference>
<organism evidence="4 5">
    <name type="scientific">Mesobacillus boroniphilus</name>
    <dbReference type="NCBI Taxonomy" id="308892"/>
    <lineage>
        <taxon>Bacteria</taxon>
        <taxon>Bacillati</taxon>
        <taxon>Bacillota</taxon>
        <taxon>Bacilli</taxon>
        <taxon>Bacillales</taxon>
        <taxon>Bacillaceae</taxon>
        <taxon>Mesobacillus</taxon>
    </lineage>
</organism>
<dbReference type="Gene3D" id="3.10.105.10">
    <property type="entry name" value="Dipeptide-binding Protein, Domain 3"/>
    <property type="match status" value="1"/>
</dbReference>
<dbReference type="EMBL" id="QTKX01000002">
    <property type="protein sequence ID" value="MBS8265401.1"/>
    <property type="molecule type" value="Genomic_DNA"/>
</dbReference>
<keyword evidence="5" id="KW-1185">Reference proteome</keyword>
<evidence type="ECO:0000259" key="2">
    <source>
        <dbReference type="Pfam" id="PF00496"/>
    </source>
</evidence>
<gene>
    <name evidence="4" type="ORF">DYI25_13315</name>
</gene>
<dbReference type="PANTHER" id="PTHR30290:SF72">
    <property type="entry name" value="HTH-TYPE TRANSCRIPTIONAL REGULATOR SGRR"/>
    <property type="match status" value="1"/>
</dbReference>
<evidence type="ECO:0000313" key="4">
    <source>
        <dbReference type="EMBL" id="MBS8265401.1"/>
    </source>
</evidence>
<name>A0A944GYE1_9BACI</name>
<comment type="caution">
    <text evidence="4">The sequence shown here is derived from an EMBL/GenBank/DDBJ whole genome shotgun (WGS) entry which is preliminary data.</text>
</comment>
<dbReference type="Gene3D" id="3.40.190.10">
    <property type="entry name" value="Periplasmic binding protein-like II"/>
    <property type="match status" value="1"/>
</dbReference>
<sequence>MQLFSIFKELREGFPDLDNNEFGQTSLKEVAEILHCTSRNANLTIKKLIKKNWILWKSGKGRGNYSEICFLLTGEEVVLLEAKEQVKRENLNEAFILLQKEKVSKTTQQQFIIWLQSQFGFYKNDQGDILKIPIKKTIGLIDPINTACGIETHIVRHIFDGLVGFNSETMEVEPGIAHSWEISENYKVWTFYIRKGITFHNGLECNAEDIAFTFDRLTSDISLYSWIVREIEDIKIIDKQTIQFILSEPNRFFLHFISSHAASIVSKQEMLVHSRLVGTGAFKLALSTDLRVSLDANPYHYNGRPFLDMVEIITIKSDENIYENQKRPDQFLLHYLTGQSPSLKNQTKCENGCKIITFNTKKSGPLSNYYFRKLIKQLIDVDEILIQLNNPSYIRADSLCMKENNTNATDRRLDYFTLLNKSGYSGERLHLVTSAYHKEDALVLQQQLKNFNINIDIEITNSTIYGMNQNNPDMILYENLFDDDLVFSLFDTYISSHSYLRQHMNKQMVEKIDQKVPIILNEWKYENQLEHLLKIEKELLEKVSFMCLYRRKYSVEYDNKLEGVFIKPLGWVDFKKLWIKD</sequence>
<dbReference type="InterPro" id="IPR039424">
    <property type="entry name" value="SBP_5"/>
</dbReference>
<evidence type="ECO:0000313" key="5">
    <source>
        <dbReference type="Proteomes" id="UP000761411"/>
    </source>
</evidence>
<reference evidence="4 5" key="1">
    <citation type="journal article" date="2021" name="Microorganisms">
        <title>Bacterial Dimethylsulfoniopropionate Biosynthesis in the East China Sea.</title>
        <authorList>
            <person name="Liu J."/>
            <person name="Zhang Y."/>
            <person name="Liu J."/>
            <person name="Zhong H."/>
            <person name="Williams B.T."/>
            <person name="Zheng Y."/>
            <person name="Curson A.R.J."/>
            <person name="Sun C."/>
            <person name="Sun H."/>
            <person name="Song D."/>
            <person name="Wagner Mackenzie B."/>
            <person name="Bermejo Martinez A."/>
            <person name="Todd J.D."/>
            <person name="Zhang X.H."/>
        </authorList>
    </citation>
    <scope>NUCLEOTIDE SEQUENCE [LARGE SCALE GENOMIC DNA]</scope>
    <source>
        <strain evidence="4 5">ESS08</strain>
    </source>
</reference>
<dbReference type="PANTHER" id="PTHR30290">
    <property type="entry name" value="PERIPLASMIC BINDING COMPONENT OF ABC TRANSPORTER"/>
    <property type="match status" value="1"/>
</dbReference>
<proteinExistence type="predicted"/>
<dbReference type="RefSeq" id="WP_213369708.1">
    <property type="nucleotide sequence ID" value="NZ_QTKX01000002.1"/>
</dbReference>
<dbReference type="Proteomes" id="UP000761411">
    <property type="component" value="Unassembled WGS sequence"/>
</dbReference>
<accession>A0A944GYE1</accession>
<dbReference type="GO" id="GO:0015833">
    <property type="term" value="P:peptide transport"/>
    <property type="evidence" value="ECO:0007669"/>
    <property type="project" value="TreeGrafter"/>
</dbReference>
<evidence type="ECO:0000259" key="3">
    <source>
        <dbReference type="Pfam" id="PF12793"/>
    </source>
</evidence>
<dbReference type="AlphaFoldDB" id="A0A944GYE1"/>
<evidence type="ECO:0000256" key="1">
    <source>
        <dbReference type="ARBA" id="ARBA00023125"/>
    </source>
</evidence>
<evidence type="ECO:0008006" key="6">
    <source>
        <dbReference type="Google" id="ProtNLM"/>
    </source>
</evidence>
<keyword evidence="1" id="KW-0238">DNA-binding</keyword>
<dbReference type="InterPro" id="IPR025370">
    <property type="entry name" value="SgrR_HTH_N"/>
</dbReference>
<dbReference type="Pfam" id="PF00496">
    <property type="entry name" value="SBP_bac_5"/>
    <property type="match status" value="1"/>
</dbReference>
<feature type="domain" description="Transcriptional regulator SgrR N-terminal HTH" evidence="3">
    <location>
        <begin position="23"/>
        <end position="110"/>
    </location>
</feature>
<feature type="domain" description="Solute-binding protein family 5" evidence="2">
    <location>
        <begin position="171"/>
        <end position="493"/>
    </location>
</feature>
<dbReference type="SUPFAM" id="SSF53850">
    <property type="entry name" value="Periplasmic binding protein-like II"/>
    <property type="match status" value="1"/>
</dbReference>
<dbReference type="Pfam" id="PF12793">
    <property type="entry name" value="SgrR_N"/>
    <property type="match status" value="1"/>
</dbReference>
<dbReference type="GO" id="GO:1904680">
    <property type="term" value="F:peptide transmembrane transporter activity"/>
    <property type="evidence" value="ECO:0007669"/>
    <property type="project" value="TreeGrafter"/>
</dbReference>
<protein>
    <recommendedName>
        <fullName evidence="6">ABC transporter substrate-binding protein</fullName>
    </recommendedName>
</protein>